<dbReference type="GO" id="GO:0030246">
    <property type="term" value="F:carbohydrate binding"/>
    <property type="evidence" value="ECO:0007669"/>
    <property type="project" value="UniProtKB-KW"/>
</dbReference>
<dbReference type="InterPro" id="IPR001220">
    <property type="entry name" value="Legume_lectin_dom"/>
</dbReference>
<evidence type="ECO:0000259" key="3">
    <source>
        <dbReference type="Pfam" id="PF00139"/>
    </source>
</evidence>
<dbReference type="OMA" id="SMYSATY"/>
<dbReference type="PANTHER" id="PTHR12223:SF19">
    <property type="entry name" value="LEGUME LECTIN DOMAIN-CONTAINING PROTEIN"/>
    <property type="match status" value="1"/>
</dbReference>
<organism evidence="4 5">
    <name type="scientific">Saprolegnia diclina (strain VS20)</name>
    <dbReference type="NCBI Taxonomy" id="1156394"/>
    <lineage>
        <taxon>Eukaryota</taxon>
        <taxon>Sar</taxon>
        <taxon>Stramenopiles</taxon>
        <taxon>Oomycota</taxon>
        <taxon>Saprolegniomycetes</taxon>
        <taxon>Saprolegniales</taxon>
        <taxon>Saprolegniaceae</taxon>
        <taxon>Saprolegnia</taxon>
    </lineage>
</organism>
<dbReference type="InterPro" id="IPR051136">
    <property type="entry name" value="Intracellular_Lectin-GPT"/>
</dbReference>
<accession>T0QH07</accession>
<evidence type="ECO:0000313" key="4">
    <source>
        <dbReference type="EMBL" id="EQC34006.1"/>
    </source>
</evidence>
<dbReference type="PANTHER" id="PTHR12223">
    <property type="entry name" value="VESICULAR MANNOSE-BINDING LECTIN"/>
    <property type="match status" value="1"/>
</dbReference>
<dbReference type="Proteomes" id="UP000030762">
    <property type="component" value="Unassembled WGS sequence"/>
</dbReference>
<keyword evidence="2" id="KW-0732">Signal</keyword>
<evidence type="ECO:0000256" key="2">
    <source>
        <dbReference type="SAM" id="SignalP"/>
    </source>
</evidence>
<dbReference type="STRING" id="1156394.T0QH07"/>
<keyword evidence="5" id="KW-1185">Reference proteome</keyword>
<dbReference type="GeneID" id="19948951"/>
<dbReference type="EMBL" id="JH767156">
    <property type="protein sequence ID" value="EQC34006.1"/>
    <property type="molecule type" value="Genomic_DNA"/>
</dbReference>
<feature type="signal peptide" evidence="2">
    <location>
        <begin position="1"/>
        <end position="17"/>
    </location>
</feature>
<feature type="domain" description="Legume lectin" evidence="3">
    <location>
        <begin position="111"/>
        <end position="352"/>
    </location>
</feature>
<dbReference type="eggNOG" id="ENOG502QS8X">
    <property type="taxonomic scope" value="Eukaryota"/>
</dbReference>
<dbReference type="InParanoid" id="T0QH07"/>
<dbReference type="CDD" id="cd01951">
    <property type="entry name" value="lectin_L-type"/>
    <property type="match status" value="1"/>
</dbReference>
<evidence type="ECO:0000256" key="1">
    <source>
        <dbReference type="ARBA" id="ARBA00022734"/>
    </source>
</evidence>
<reference evidence="4 5" key="1">
    <citation type="submission" date="2012-04" db="EMBL/GenBank/DDBJ databases">
        <title>The Genome Sequence of Saprolegnia declina VS20.</title>
        <authorList>
            <consortium name="The Broad Institute Genome Sequencing Platform"/>
            <person name="Russ C."/>
            <person name="Nusbaum C."/>
            <person name="Tyler B."/>
            <person name="van West P."/>
            <person name="Dieguez-Uribeondo J."/>
            <person name="de Bruijn I."/>
            <person name="Tripathy S."/>
            <person name="Jiang R."/>
            <person name="Young S.K."/>
            <person name="Zeng Q."/>
            <person name="Gargeya S."/>
            <person name="Fitzgerald M."/>
            <person name="Haas B."/>
            <person name="Abouelleil A."/>
            <person name="Alvarado L."/>
            <person name="Arachchi H.M."/>
            <person name="Berlin A."/>
            <person name="Chapman S.B."/>
            <person name="Goldberg J."/>
            <person name="Griggs A."/>
            <person name="Gujja S."/>
            <person name="Hansen M."/>
            <person name="Howarth C."/>
            <person name="Imamovic A."/>
            <person name="Larimer J."/>
            <person name="McCowen C."/>
            <person name="Montmayeur A."/>
            <person name="Murphy C."/>
            <person name="Neiman D."/>
            <person name="Pearson M."/>
            <person name="Priest M."/>
            <person name="Roberts A."/>
            <person name="Saif S."/>
            <person name="Shea T."/>
            <person name="Sisk P."/>
            <person name="Sykes S."/>
            <person name="Wortman J."/>
            <person name="Nusbaum C."/>
            <person name="Birren B."/>
        </authorList>
    </citation>
    <scope>NUCLEOTIDE SEQUENCE [LARGE SCALE GENOMIC DNA]</scope>
    <source>
        <strain evidence="4 5">VS20</strain>
    </source>
</reference>
<dbReference type="Pfam" id="PF00139">
    <property type="entry name" value="Lectin_legB"/>
    <property type="match status" value="1"/>
</dbReference>
<dbReference type="InterPro" id="IPR013320">
    <property type="entry name" value="ConA-like_dom_sf"/>
</dbReference>
<proteinExistence type="predicted"/>
<evidence type="ECO:0000313" key="5">
    <source>
        <dbReference type="Proteomes" id="UP000030762"/>
    </source>
</evidence>
<dbReference type="InterPro" id="IPR056573">
    <property type="entry name" value="Lectin_L-type_dom"/>
</dbReference>
<keyword evidence="1" id="KW-0430">Lectin</keyword>
<dbReference type="VEuPathDB" id="FungiDB:SDRG_08224"/>
<dbReference type="SUPFAM" id="SSF49899">
    <property type="entry name" value="Concanavalin A-like lectins/glucanases"/>
    <property type="match status" value="1"/>
</dbReference>
<dbReference type="RefSeq" id="XP_008612318.1">
    <property type="nucleotide sequence ID" value="XM_008614096.1"/>
</dbReference>
<dbReference type="AlphaFoldDB" id="T0QH07"/>
<name>T0QH07_SAPDV</name>
<feature type="chain" id="PRO_5004570206" description="Legume lectin domain-containing protein" evidence="2">
    <location>
        <begin position="18"/>
        <end position="413"/>
    </location>
</feature>
<dbReference type="OrthoDB" id="409136at2759"/>
<dbReference type="Gene3D" id="2.60.120.200">
    <property type="match status" value="1"/>
</dbReference>
<gene>
    <name evidence="4" type="ORF">SDRG_08224</name>
</gene>
<protein>
    <recommendedName>
        <fullName evidence="3">Legume lectin domain-containing protein</fullName>
    </recommendedName>
</protein>
<sequence length="413" mass="45071">MMRLALLLPTTVSGVFFYPDFNETTGLSLNGNSATTNCVRTPISMYSATYATNDLLFAAINVSQTFTLDQVQYESTETSTPSTTATVATQSAMFGHRDIYTPSLATECPVRLRLTASQPSQVSSAWFNDPLNVLDGFETRFTFQITDHSKRCLEVKDQNFNTKTYQSCFVHGGDGFAFVLHGHPNMTSALGRGGMGWRGISNSIAVVFHTWPQSSATDTLFVDHMSVYLQPPGSTDAPIELAVPVPVDLADGSIHVVKITYYNTLPLQYFNYFAASTSIVSTLKDISESRRVGCLVVFLDDGIANNVPLLAVPINVAAALRLPRDLAFVGFTSATGGAWEKHDVLAWYYCSQPPCLDVNGSVVSLEFDYGTQSLLATASYSTSLYPMFIFPDTLPWAKQRQYFAPGSPVGVTT</sequence>